<dbReference type="EMBL" id="JAGSPM010000003">
    <property type="protein sequence ID" value="MBR7746392.1"/>
    <property type="molecule type" value="Genomic_DNA"/>
</dbReference>
<comment type="caution">
    <text evidence="1">The sequence shown here is derived from an EMBL/GenBank/DDBJ whole genome shotgun (WGS) entry which is preliminary data.</text>
</comment>
<keyword evidence="2" id="KW-1185">Reference proteome</keyword>
<sequence length="274" mass="31878">MACRQINHFKRWRTYQQMILLCIALIGPSLIWTTQAAQSQKLPLLIRELRNERGEIIPIKDDIRQLILFFEREANLNFQVEYFPMARLLNHVNNGYGIAFGLSKNSERLQTMQFSEFIYANFVWLVTSSKQEFQFEKIDDLKGKTVGVIRGVSYGDEFDSNKNRLFKVEEDTASHVARLKKLAMQRMDVMLFGARESDPREVESLLRHMQNTDKSHVLNTEESKFTVLAKPLRVDELHFAAGLHKHDAIIKRLNVAIMRGKKNGEISRILNKPK</sequence>
<proteinExistence type="predicted"/>
<protein>
    <submittedName>
        <fullName evidence="1">Transporter substrate-binding domain-containing protein</fullName>
    </submittedName>
</protein>
<dbReference type="RefSeq" id="WP_212683729.1">
    <property type="nucleotide sequence ID" value="NZ_JAGSPM010000003.1"/>
</dbReference>
<evidence type="ECO:0000313" key="1">
    <source>
        <dbReference type="EMBL" id="MBR7746392.1"/>
    </source>
</evidence>
<dbReference type="Proteomes" id="UP000680158">
    <property type="component" value="Unassembled WGS sequence"/>
</dbReference>
<dbReference type="SUPFAM" id="SSF53850">
    <property type="entry name" value="Periplasmic binding protein-like II"/>
    <property type="match status" value="1"/>
</dbReference>
<dbReference type="Gene3D" id="3.40.190.10">
    <property type="entry name" value="Periplasmic binding protein-like II"/>
    <property type="match status" value="2"/>
</dbReference>
<gene>
    <name evidence="1" type="ORF">KDM92_07355</name>
</gene>
<accession>A0A941I2J7</accession>
<name>A0A941I2J7_9BURK</name>
<reference evidence="1 2" key="1">
    <citation type="submission" date="2021-04" db="EMBL/GenBank/DDBJ databases">
        <title>novel species isolated from subtropical streams in China.</title>
        <authorList>
            <person name="Lu H."/>
        </authorList>
    </citation>
    <scope>NUCLEOTIDE SEQUENCE [LARGE SCALE GENOMIC DNA]</scope>
    <source>
        <strain evidence="1 2">BYS107W</strain>
    </source>
</reference>
<evidence type="ECO:0000313" key="2">
    <source>
        <dbReference type="Proteomes" id="UP000680158"/>
    </source>
</evidence>
<dbReference type="AlphaFoldDB" id="A0A941I2J7"/>
<organism evidence="1 2">
    <name type="scientific">Undibacterium baiyunense</name>
    <dbReference type="NCBI Taxonomy" id="2828731"/>
    <lineage>
        <taxon>Bacteria</taxon>
        <taxon>Pseudomonadati</taxon>
        <taxon>Pseudomonadota</taxon>
        <taxon>Betaproteobacteria</taxon>
        <taxon>Burkholderiales</taxon>
        <taxon>Oxalobacteraceae</taxon>
        <taxon>Undibacterium</taxon>
    </lineage>
</organism>